<feature type="domain" description="GH16" evidence="4">
    <location>
        <begin position="102"/>
        <end position="425"/>
    </location>
</feature>
<organism evidence="5 6">
    <name type="scientific">Achaetomium macrosporum</name>
    <dbReference type="NCBI Taxonomy" id="79813"/>
    <lineage>
        <taxon>Eukaryota</taxon>
        <taxon>Fungi</taxon>
        <taxon>Dikarya</taxon>
        <taxon>Ascomycota</taxon>
        <taxon>Pezizomycotina</taxon>
        <taxon>Sordariomycetes</taxon>
        <taxon>Sordariomycetidae</taxon>
        <taxon>Sordariales</taxon>
        <taxon>Chaetomiaceae</taxon>
        <taxon>Achaetomium</taxon>
    </lineage>
</organism>
<keyword evidence="3" id="KW-0812">Transmembrane</keyword>
<reference evidence="5" key="1">
    <citation type="journal article" date="2023" name="Mol. Phylogenet. Evol.">
        <title>Genome-scale phylogeny and comparative genomics of the fungal order Sordariales.</title>
        <authorList>
            <person name="Hensen N."/>
            <person name="Bonometti L."/>
            <person name="Westerberg I."/>
            <person name="Brannstrom I.O."/>
            <person name="Guillou S."/>
            <person name="Cros-Aarteil S."/>
            <person name="Calhoun S."/>
            <person name="Haridas S."/>
            <person name="Kuo A."/>
            <person name="Mondo S."/>
            <person name="Pangilinan J."/>
            <person name="Riley R."/>
            <person name="LaButti K."/>
            <person name="Andreopoulos B."/>
            <person name="Lipzen A."/>
            <person name="Chen C."/>
            <person name="Yan M."/>
            <person name="Daum C."/>
            <person name="Ng V."/>
            <person name="Clum A."/>
            <person name="Steindorff A."/>
            <person name="Ohm R.A."/>
            <person name="Martin F."/>
            <person name="Silar P."/>
            <person name="Natvig D.O."/>
            <person name="Lalanne C."/>
            <person name="Gautier V."/>
            <person name="Ament-Velasquez S.L."/>
            <person name="Kruys A."/>
            <person name="Hutchinson M.I."/>
            <person name="Powell A.J."/>
            <person name="Barry K."/>
            <person name="Miller A.N."/>
            <person name="Grigoriev I.V."/>
            <person name="Debuchy R."/>
            <person name="Gladieux P."/>
            <person name="Hiltunen Thoren M."/>
            <person name="Johannesson H."/>
        </authorList>
    </citation>
    <scope>NUCLEOTIDE SEQUENCE</scope>
    <source>
        <strain evidence="5">CBS 532.94</strain>
    </source>
</reference>
<comment type="caution">
    <text evidence="5">The sequence shown here is derived from an EMBL/GenBank/DDBJ whole genome shotgun (WGS) entry which is preliminary data.</text>
</comment>
<dbReference type="Proteomes" id="UP001303760">
    <property type="component" value="Unassembled WGS sequence"/>
</dbReference>
<dbReference type="EMBL" id="MU860681">
    <property type="protein sequence ID" value="KAK4233070.1"/>
    <property type="molecule type" value="Genomic_DNA"/>
</dbReference>
<dbReference type="PROSITE" id="PS51762">
    <property type="entry name" value="GH16_2"/>
    <property type="match status" value="1"/>
</dbReference>
<evidence type="ECO:0000313" key="5">
    <source>
        <dbReference type="EMBL" id="KAK4233070.1"/>
    </source>
</evidence>
<reference evidence="5" key="2">
    <citation type="submission" date="2023-05" db="EMBL/GenBank/DDBJ databases">
        <authorList>
            <consortium name="Lawrence Berkeley National Laboratory"/>
            <person name="Steindorff A."/>
            <person name="Hensen N."/>
            <person name="Bonometti L."/>
            <person name="Westerberg I."/>
            <person name="Brannstrom I.O."/>
            <person name="Guillou S."/>
            <person name="Cros-Aarteil S."/>
            <person name="Calhoun S."/>
            <person name="Haridas S."/>
            <person name="Kuo A."/>
            <person name="Mondo S."/>
            <person name="Pangilinan J."/>
            <person name="Riley R."/>
            <person name="Labutti K."/>
            <person name="Andreopoulos B."/>
            <person name="Lipzen A."/>
            <person name="Chen C."/>
            <person name="Yanf M."/>
            <person name="Daum C."/>
            <person name="Ng V."/>
            <person name="Clum A."/>
            <person name="Ohm R."/>
            <person name="Martin F."/>
            <person name="Silar P."/>
            <person name="Natvig D."/>
            <person name="Lalanne C."/>
            <person name="Gautier V."/>
            <person name="Ament-Velasquez S.L."/>
            <person name="Kruys A."/>
            <person name="Hutchinson M.I."/>
            <person name="Powell A.J."/>
            <person name="Barry K."/>
            <person name="Miller A.N."/>
            <person name="Grigoriev I.V."/>
            <person name="Debuchy R."/>
            <person name="Gladieux P."/>
            <person name="Thoren M.H."/>
            <person name="Johannesson H."/>
        </authorList>
    </citation>
    <scope>NUCLEOTIDE SEQUENCE</scope>
    <source>
        <strain evidence="5">CBS 532.94</strain>
    </source>
</reference>
<evidence type="ECO:0000313" key="6">
    <source>
        <dbReference type="Proteomes" id="UP001303760"/>
    </source>
</evidence>
<evidence type="ECO:0000259" key="4">
    <source>
        <dbReference type="PROSITE" id="PS51762"/>
    </source>
</evidence>
<evidence type="ECO:0000256" key="1">
    <source>
        <dbReference type="ARBA" id="ARBA00006865"/>
    </source>
</evidence>
<dbReference type="GO" id="GO:0005975">
    <property type="term" value="P:carbohydrate metabolic process"/>
    <property type="evidence" value="ECO:0007669"/>
    <property type="project" value="InterPro"/>
</dbReference>
<sequence length="455" mass="51458">MEMQSIPSVRQQSRPVSDRSFLSQDPFQEKNAQYVSRPSSFVTKHTSTPSITKTHIKFTSSRLVGEYEKPWLQNRDPRMKYDRIFFWVFGLIGCSIGAYIVYTGWTFFTPQNYCLIWEDDFAQGINKDHWTFDIQTGGFGLGSFEWTTDDPKNAYTDAEGLHIVPTLTIDTTDITEAQLLDGYTLNLTKTGQCTSDDWRQCSVRSNKTSDTIINPVRSARLVTRGKQTLRYGKIEVVAKLPKGDWLWPAIWMMPEDSKYGEWPKSGEIDIMESRGNDRSSGIGRNAVGGALHWGPSTELDMYFKTVGYSTMSRGDYSDSFHTFGLLWSPNYILVYVDMVLKQSIYVPFETRDGDMYARGGFGSMDRGNGPPGNPWALSPNHNAPFDEAFYLILNVGVGGTNGYFPDGVDGKPWADKVNGSSAKDFWKARNSWEPTWGEGDTRGMTVKKVSMWNVC</sequence>
<feature type="transmembrane region" description="Helical" evidence="3">
    <location>
        <begin position="84"/>
        <end position="105"/>
    </location>
</feature>
<protein>
    <submittedName>
        <fullName evidence="5">Concanavalin A-like lectin/glucanase domain-containing protein</fullName>
    </submittedName>
</protein>
<evidence type="ECO:0000256" key="3">
    <source>
        <dbReference type="SAM" id="Phobius"/>
    </source>
</evidence>
<dbReference type="InterPro" id="IPR000757">
    <property type="entry name" value="Beta-glucanase-like"/>
</dbReference>
<dbReference type="AlphaFoldDB" id="A0AAN7C0N1"/>
<gene>
    <name evidence="5" type="ORF">C8A03DRAFT_48265</name>
</gene>
<comment type="similarity">
    <text evidence="1">Belongs to the glycosyl hydrolase 16 family.</text>
</comment>
<keyword evidence="3" id="KW-1133">Transmembrane helix</keyword>
<keyword evidence="6" id="KW-1185">Reference proteome</keyword>
<dbReference type="Gene3D" id="2.60.120.200">
    <property type="match status" value="1"/>
</dbReference>
<dbReference type="PANTHER" id="PTHR10963">
    <property type="entry name" value="GLYCOSYL HYDROLASE-RELATED"/>
    <property type="match status" value="1"/>
</dbReference>
<accession>A0AAN7C0N1</accession>
<dbReference type="InterPro" id="IPR050546">
    <property type="entry name" value="Glycosyl_Hydrlase_16"/>
</dbReference>
<feature type="region of interest" description="Disordered" evidence="2">
    <location>
        <begin position="1"/>
        <end position="20"/>
    </location>
</feature>
<dbReference type="GO" id="GO:0004553">
    <property type="term" value="F:hydrolase activity, hydrolyzing O-glycosyl compounds"/>
    <property type="evidence" value="ECO:0007669"/>
    <property type="project" value="InterPro"/>
</dbReference>
<name>A0AAN7C0N1_9PEZI</name>
<dbReference type="PANTHER" id="PTHR10963:SF55">
    <property type="entry name" value="GLYCOSIDE HYDROLASE FAMILY 16 PROTEIN"/>
    <property type="match status" value="1"/>
</dbReference>
<evidence type="ECO:0000256" key="2">
    <source>
        <dbReference type="SAM" id="MobiDB-lite"/>
    </source>
</evidence>
<dbReference type="InterPro" id="IPR013320">
    <property type="entry name" value="ConA-like_dom_sf"/>
</dbReference>
<proteinExistence type="inferred from homology"/>
<keyword evidence="3" id="KW-0472">Membrane</keyword>
<dbReference type="SUPFAM" id="SSF49899">
    <property type="entry name" value="Concanavalin A-like lectins/glucanases"/>
    <property type="match status" value="1"/>
</dbReference>
<dbReference type="Pfam" id="PF00722">
    <property type="entry name" value="Glyco_hydro_16"/>
    <property type="match status" value="1"/>
</dbReference>